<evidence type="ECO:0000256" key="3">
    <source>
        <dbReference type="ARBA" id="ARBA00022679"/>
    </source>
</evidence>
<dbReference type="Proteomes" id="UP000235963">
    <property type="component" value="Unassembled WGS sequence"/>
</dbReference>
<dbReference type="PANTHER" id="PTHR43685">
    <property type="entry name" value="GLYCOSYLTRANSFERASE"/>
    <property type="match status" value="1"/>
</dbReference>
<dbReference type="Gene3D" id="3.90.550.10">
    <property type="entry name" value="Spore Coat Polysaccharide Biosynthesis Protein SpsA, Chain A"/>
    <property type="match status" value="1"/>
</dbReference>
<keyword evidence="6" id="KW-1185">Reference proteome</keyword>
<organism evidence="5 6">
    <name type="scientific">Streptococcus penaeicida</name>
    <dbReference type="NCBI Taxonomy" id="1765960"/>
    <lineage>
        <taxon>Bacteria</taxon>
        <taxon>Bacillati</taxon>
        <taxon>Bacillota</taxon>
        <taxon>Bacilli</taxon>
        <taxon>Lactobacillales</taxon>
        <taxon>Streptococcaceae</taxon>
        <taxon>Streptococcus</taxon>
    </lineage>
</organism>
<sequence>MVKTAVLVATYNGQNFILDQLDSIRNQTVKPDYVILRDDRSSDKTVEVVNDYIKSHDLKGWSIVKNEHNLGWRLNFRQLLIDSLDYQVDYVFFSDQDDIWYLDKNERQLAIMEKNPHIDVLSADVDIKLMSEDATEPNQFQFDKQDEITAYPLDFTYHNYRQGWTFCIRKALVEQILKYYTDGLILSHDNLMTGISGLLGSGYNYNQAVGVHKRHGGNASGNLLSLHSSHQRHLDELKLVLSYDLIAEGVLKERNHPNYSKLLEYLTFNKERIENAKNRKVLSTLKQVIKDKDYYDSFSNRVRDILFLVKK</sequence>
<dbReference type="InterPro" id="IPR050834">
    <property type="entry name" value="Glycosyltransf_2"/>
</dbReference>
<evidence type="ECO:0000313" key="5">
    <source>
        <dbReference type="EMBL" id="PND48187.1"/>
    </source>
</evidence>
<comment type="similarity">
    <text evidence="1">Belongs to the glycosyltransferase 2 family.</text>
</comment>
<evidence type="ECO:0000259" key="4">
    <source>
        <dbReference type="Pfam" id="PF00535"/>
    </source>
</evidence>
<dbReference type="RefSeq" id="WP_102777012.1">
    <property type="nucleotide sequence ID" value="NZ_CBCSGP010000008.1"/>
</dbReference>
<name>A0A2N8LDF2_9STRE</name>
<dbReference type="AlphaFoldDB" id="A0A2N8LDF2"/>
<dbReference type="PANTHER" id="PTHR43685:SF5">
    <property type="entry name" value="GLYCOSYLTRANSFERASE EPSE-RELATED"/>
    <property type="match status" value="1"/>
</dbReference>
<evidence type="ECO:0000256" key="1">
    <source>
        <dbReference type="ARBA" id="ARBA00006739"/>
    </source>
</evidence>
<evidence type="ECO:0000313" key="6">
    <source>
        <dbReference type="Proteomes" id="UP000235963"/>
    </source>
</evidence>
<dbReference type="InterPro" id="IPR029044">
    <property type="entry name" value="Nucleotide-diphossugar_trans"/>
</dbReference>
<comment type="caution">
    <text evidence="5">The sequence shown here is derived from an EMBL/GenBank/DDBJ whole genome shotgun (WGS) entry which is preliminary data.</text>
</comment>
<protein>
    <submittedName>
        <fullName evidence="5">Glycosyl transferase family 2</fullName>
    </submittedName>
</protein>
<keyword evidence="3 5" id="KW-0808">Transferase</keyword>
<proteinExistence type="inferred from homology"/>
<gene>
    <name evidence="5" type="ORF">AT575_02480</name>
</gene>
<dbReference type="OrthoDB" id="9802649at2"/>
<feature type="domain" description="Glycosyltransferase 2-like" evidence="4">
    <location>
        <begin position="6"/>
        <end position="140"/>
    </location>
</feature>
<evidence type="ECO:0000256" key="2">
    <source>
        <dbReference type="ARBA" id="ARBA00022676"/>
    </source>
</evidence>
<dbReference type="EMBL" id="LOCM01000011">
    <property type="protein sequence ID" value="PND48187.1"/>
    <property type="molecule type" value="Genomic_DNA"/>
</dbReference>
<dbReference type="InterPro" id="IPR001173">
    <property type="entry name" value="Glyco_trans_2-like"/>
</dbReference>
<dbReference type="Pfam" id="PF00535">
    <property type="entry name" value="Glycos_transf_2"/>
    <property type="match status" value="1"/>
</dbReference>
<keyword evidence="2" id="KW-0328">Glycosyltransferase</keyword>
<reference evidence="5 6" key="1">
    <citation type="submission" date="2015-12" db="EMBL/GenBank/DDBJ databases">
        <title>Streptococcus penaeicida sp. nov.</title>
        <authorList>
            <person name="Gomez-Gil B."/>
            <person name="Morales-Covarrubias M."/>
        </authorList>
    </citation>
    <scope>NUCLEOTIDE SEQUENCE [LARGE SCALE GENOMIC DNA]</scope>
    <source>
        <strain evidence="5 6">CAIM 1838</strain>
    </source>
</reference>
<accession>A0A2N8LDF2</accession>
<dbReference type="SUPFAM" id="SSF53448">
    <property type="entry name" value="Nucleotide-diphospho-sugar transferases"/>
    <property type="match status" value="1"/>
</dbReference>
<dbReference type="GO" id="GO:0016757">
    <property type="term" value="F:glycosyltransferase activity"/>
    <property type="evidence" value="ECO:0007669"/>
    <property type="project" value="UniProtKB-KW"/>
</dbReference>